<reference evidence="3 4" key="1">
    <citation type="journal article" date="2017" name="Biotechnol. Biofuels">
        <title>Differential beta-glucosidase expression as a function of carbon source availability in Talaromyces amestolkiae: a genomic and proteomic approach.</title>
        <authorList>
            <person name="de Eugenio L.I."/>
            <person name="Mendez-Liter J.A."/>
            <person name="Nieto-Dominguez M."/>
            <person name="Alonso L."/>
            <person name="Gil-Munoz J."/>
            <person name="Barriuso J."/>
            <person name="Prieto A."/>
            <person name="Martinez M.J."/>
        </authorList>
    </citation>
    <scope>NUCLEOTIDE SEQUENCE [LARGE SCALE GENOMIC DNA]</scope>
    <source>
        <strain evidence="3 4">CIB</strain>
    </source>
</reference>
<dbReference type="SMART" id="SM00939">
    <property type="entry name" value="PepX_C"/>
    <property type="match status" value="1"/>
</dbReference>
<dbReference type="InterPro" id="IPR008979">
    <property type="entry name" value="Galactose-bd-like_sf"/>
</dbReference>
<accession>A0A364L3R2</accession>
<feature type="domain" description="Xaa-Pro dipeptidyl-peptidase C-terminal" evidence="2">
    <location>
        <begin position="333"/>
        <end position="596"/>
    </location>
</feature>
<dbReference type="PANTHER" id="PTHR43056">
    <property type="entry name" value="PEPTIDASE S9 PROLYL OLIGOPEPTIDASE"/>
    <property type="match status" value="1"/>
</dbReference>
<evidence type="ECO:0000259" key="2">
    <source>
        <dbReference type="SMART" id="SM00939"/>
    </source>
</evidence>
<dbReference type="OrthoDB" id="2578740at2759"/>
<dbReference type="AlphaFoldDB" id="A0A364L3R2"/>
<dbReference type="InterPro" id="IPR050585">
    <property type="entry name" value="Xaa-Pro_dipeptidyl-ppase/CocE"/>
</dbReference>
<dbReference type="Pfam" id="PF02129">
    <property type="entry name" value="Peptidase_S15"/>
    <property type="match status" value="1"/>
</dbReference>
<dbReference type="SUPFAM" id="SSF49785">
    <property type="entry name" value="Galactose-binding domain-like"/>
    <property type="match status" value="1"/>
</dbReference>
<dbReference type="Pfam" id="PF08530">
    <property type="entry name" value="PepX_C"/>
    <property type="match status" value="1"/>
</dbReference>
<name>A0A364L3R2_TALAM</name>
<dbReference type="InterPro" id="IPR013736">
    <property type="entry name" value="Xaa-Pro_dipept_C"/>
</dbReference>
<organism evidence="3 4">
    <name type="scientific">Talaromyces amestolkiae</name>
    <dbReference type="NCBI Taxonomy" id="1196081"/>
    <lineage>
        <taxon>Eukaryota</taxon>
        <taxon>Fungi</taxon>
        <taxon>Dikarya</taxon>
        <taxon>Ascomycota</taxon>
        <taxon>Pezizomycotina</taxon>
        <taxon>Eurotiomycetes</taxon>
        <taxon>Eurotiomycetidae</taxon>
        <taxon>Eurotiales</taxon>
        <taxon>Trichocomaceae</taxon>
        <taxon>Talaromyces</taxon>
        <taxon>Talaromyces sect. Talaromyces</taxon>
    </lineage>
</organism>
<sequence>MASSTQDIDIIQFPTSSVAEKDCYIPPATPGQQRILKAGTVQIDGHRPLTKDIILDDDIPIVVRDGVTIFADIYRPSFTASLDAAKIPAILVAGPFGKNGGSNKNNFNKWPWRFGCPRIATSGLEKFEGPDPDYWCYNGYAVVHTDCRGTWKSGGDVIVPSQKEGEDNYDIIEFIAQQDWCNGKVTMAGNSYLAMTQWFTGVERPPHLACLAPWEGISDTYNNNIRRGGVPNPGFMQGMLKGDVVSFTGNKGIDMHAMCYKYPAWNSFWDSLCAEVEKIQCPLYIVASWTNFLHTTGTLRAWEESGSSEKWLRVHNTHEWPDLNDPYNVEDLRKFYDYYMKDIQNDWPMTPRVRLSVLNAGGKDMINRPETSFPLEREVPFKLYLHPDSRSLSEAQPSAQSDVSYDAVTGDVVFSWPIQETVEFTGYINLHLWASTTDSNDMDIFVKLRKIKATTKETLESVLVDVGRLTPNPEKERQELLSKHAADPKFGAAFFNSGPIGCLRASHRALNPEKSTLLRPVYTHAEEKLLKDGEIVPLDIAIWPYGMICNPGEELQLIISGYHPEPHCRPTDPLPELRNEGVHTILAGGEYDSYLLLPLIPSRKA</sequence>
<keyword evidence="4" id="KW-1185">Reference proteome</keyword>
<evidence type="ECO:0000313" key="3">
    <source>
        <dbReference type="EMBL" id="RAO70424.1"/>
    </source>
</evidence>
<dbReference type="InterPro" id="IPR029058">
    <property type="entry name" value="AB_hydrolase_fold"/>
</dbReference>
<comment type="caution">
    <text evidence="3">The sequence shown here is derived from an EMBL/GenBank/DDBJ whole genome shotgun (WGS) entry which is preliminary data.</text>
</comment>
<dbReference type="Proteomes" id="UP000249363">
    <property type="component" value="Unassembled WGS sequence"/>
</dbReference>
<dbReference type="Gene3D" id="3.40.50.1820">
    <property type="entry name" value="alpha/beta hydrolase"/>
    <property type="match status" value="1"/>
</dbReference>
<gene>
    <name evidence="3" type="ORF">BHQ10_006436</name>
</gene>
<dbReference type="SUPFAM" id="SSF53474">
    <property type="entry name" value="alpha/beta-Hydrolases"/>
    <property type="match status" value="1"/>
</dbReference>
<evidence type="ECO:0000313" key="4">
    <source>
        <dbReference type="Proteomes" id="UP000249363"/>
    </source>
</evidence>
<keyword evidence="1" id="KW-0378">Hydrolase</keyword>
<protein>
    <recommendedName>
        <fullName evidence="2">Xaa-Pro dipeptidyl-peptidase C-terminal domain-containing protein</fullName>
    </recommendedName>
</protein>
<evidence type="ECO:0000256" key="1">
    <source>
        <dbReference type="ARBA" id="ARBA00022801"/>
    </source>
</evidence>
<dbReference type="GeneID" id="63795652"/>
<dbReference type="Gene3D" id="2.60.120.260">
    <property type="entry name" value="Galactose-binding domain-like"/>
    <property type="match status" value="1"/>
</dbReference>
<dbReference type="RefSeq" id="XP_040734940.1">
    <property type="nucleotide sequence ID" value="XM_040879022.1"/>
</dbReference>
<dbReference type="InterPro" id="IPR000383">
    <property type="entry name" value="Xaa-Pro-like_dom"/>
</dbReference>
<dbReference type="InterPro" id="IPR005674">
    <property type="entry name" value="CocE/Ser_esterase"/>
</dbReference>
<dbReference type="NCBIfam" id="TIGR00976">
    <property type="entry name" value="CocE_NonD"/>
    <property type="match status" value="1"/>
</dbReference>
<dbReference type="EMBL" id="MIKG01000012">
    <property type="protein sequence ID" value="RAO70424.1"/>
    <property type="molecule type" value="Genomic_DNA"/>
</dbReference>
<dbReference type="PANTHER" id="PTHR43056:SF10">
    <property type="entry name" value="COCE_NOND FAMILY, PUTATIVE (AFU_ORTHOLOGUE AFUA_7G00600)-RELATED"/>
    <property type="match status" value="1"/>
</dbReference>
<dbReference type="GO" id="GO:0008239">
    <property type="term" value="F:dipeptidyl-peptidase activity"/>
    <property type="evidence" value="ECO:0007669"/>
    <property type="project" value="InterPro"/>
</dbReference>
<dbReference type="Gene3D" id="1.10.3020.20">
    <property type="match status" value="1"/>
</dbReference>
<proteinExistence type="predicted"/>
<dbReference type="STRING" id="1196081.A0A364L3R2"/>